<sequence length="100" mass="11096">MPSTQATVKGSKEKEQKQQHVSVTEIILKTSFTFVKSSMLKKVFEISTRSSHTGCTVSPHGIPNVLEDSWHVSHLLSSYEMRATMSSTESTGVSYTNVFI</sequence>
<comment type="caution">
    <text evidence="2">The sequence shown here is derived from an EMBL/GenBank/DDBJ whole genome shotgun (WGS) entry which is preliminary data.</text>
</comment>
<proteinExistence type="predicted"/>
<organism evidence="2 3">
    <name type="scientific">Araneus ventricosus</name>
    <name type="common">Orbweaver spider</name>
    <name type="synonym">Epeira ventricosa</name>
    <dbReference type="NCBI Taxonomy" id="182803"/>
    <lineage>
        <taxon>Eukaryota</taxon>
        <taxon>Metazoa</taxon>
        <taxon>Ecdysozoa</taxon>
        <taxon>Arthropoda</taxon>
        <taxon>Chelicerata</taxon>
        <taxon>Arachnida</taxon>
        <taxon>Araneae</taxon>
        <taxon>Araneomorphae</taxon>
        <taxon>Entelegynae</taxon>
        <taxon>Araneoidea</taxon>
        <taxon>Araneidae</taxon>
        <taxon>Araneus</taxon>
    </lineage>
</organism>
<evidence type="ECO:0000256" key="1">
    <source>
        <dbReference type="SAM" id="MobiDB-lite"/>
    </source>
</evidence>
<dbReference type="EMBL" id="BGPR01000097">
    <property type="protein sequence ID" value="GBL93889.1"/>
    <property type="molecule type" value="Genomic_DNA"/>
</dbReference>
<keyword evidence="3" id="KW-1185">Reference proteome</keyword>
<dbReference type="AlphaFoldDB" id="A0A4Y2BQH6"/>
<gene>
    <name evidence="2" type="ORF">AVEN_153647_1</name>
</gene>
<evidence type="ECO:0000313" key="2">
    <source>
        <dbReference type="EMBL" id="GBL93889.1"/>
    </source>
</evidence>
<evidence type="ECO:0000313" key="3">
    <source>
        <dbReference type="Proteomes" id="UP000499080"/>
    </source>
</evidence>
<reference evidence="2 3" key="1">
    <citation type="journal article" date="2019" name="Sci. Rep.">
        <title>Orb-weaving spider Araneus ventricosus genome elucidates the spidroin gene catalogue.</title>
        <authorList>
            <person name="Kono N."/>
            <person name="Nakamura H."/>
            <person name="Ohtoshi R."/>
            <person name="Moran D.A.P."/>
            <person name="Shinohara A."/>
            <person name="Yoshida Y."/>
            <person name="Fujiwara M."/>
            <person name="Mori M."/>
            <person name="Tomita M."/>
            <person name="Arakawa K."/>
        </authorList>
    </citation>
    <scope>NUCLEOTIDE SEQUENCE [LARGE SCALE GENOMIC DNA]</scope>
</reference>
<accession>A0A4Y2BQH6</accession>
<name>A0A4Y2BQH6_ARAVE</name>
<dbReference type="Proteomes" id="UP000499080">
    <property type="component" value="Unassembled WGS sequence"/>
</dbReference>
<feature type="region of interest" description="Disordered" evidence="1">
    <location>
        <begin position="1"/>
        <end position="20"/>
    </location>
</feature>
<protein>
    <submittedName>
        <fullName evidence="2">Uncharacterized protein</fullName>
    </submittedName>
</protein>